<keyword evidence="11" id="KW-1185">Reference proteome</keyword>
<dbReference type="Pfam" id="PF03772">
    <property type="entry name" value="Competence"/>
    <property type="match status" value="1"/>
</dbReference>
<accession>A0ABW0Q075</accession>
<organism evidence="10 11">
    <name type="scientific">Kaistia terrae</name>
    <dbReference type="NCBI Taxonomy" id="537017"/>
    <lineage>
        <taxon>Bacteria</taxon>
        <taxon>Pseudomonadati</taxon>
        <taxon>Pseudomonadota</taxon>
        <taxon>Alphaproteobacteria</taxon>
        <taxon>Hyphomicrobiales</taxon>
        <taxon>Kaistiaceae</taxon>
        <taxon>Kaistia</taxon>
    </lineage>
</organism>
<evidence type="ECO:0000259" key="8">
    <source>
        <dbReference type="Pfam" id="PF03772"/>
    </source>
</evidence>
<feature type="domain" description="ComEC/Rec2-related protein" evidence="8">
    <location>
        <begin position="278"/>
        <end position="569"/>
    </location>
</feature>
<gene>
    <name evidence="10" type="ORF">ACFPP9_20990</name>
</gene>
<evidence type="ECO:0000256" key="5">
    <source>
        <dbReference type="ARBA" id="ARBA00023136"/>
    </source>
</evidence>
<dbReference type="PANTHER" id="PTHR30619">
    <property type="entry name" value="DNA INTERNALIZATION/COMPETENCE PROTEIN COMEC/REC2"/>
    <property type="match status" value="1"/>
</dbReference>
<proteinExistence type="predicted"/>
<dbReference type="NCBIfam" id="TIGR00360">
    <property type="entry name" value="ComEC_N-term"/>
    <property type="match status" value="1"/>
</dbReference>
<feature type="transmembrane region" description="Helical" evidence="7">
    <location>
        <begin position="406"/>
        <end position="426"/>
    </location>
</feature>
<dbReference type="RefSeq" id="WP_266343562.1">
    <property type="nucleotide sequence ID" value="NZ_JAPKNH010000003.1"/>
</dbReference>
<evidence type="ECO:0000313" key="10">
    <source>
        <dbReference type="EMBL" id="MFC5518270.1"/>
    </source>
</evidence>
<dbReference type="InterPro" id="IPR004477">
    <property type="entry name" value="ComEC_N"/>
</dbReference>
<dbReference type="EMBL" id="JBHSML010000013">
    <property type="protein sequence ID" value="MFC5518270.1"/>
    <property type="molecule type" value="Genomic_DNA"/>
</dbReference>
<dbReference type="Pfam" id="PF13567">
    <property type="entry name" value="DUF4131"/>
    <property type="match status" value="1"/>
</dbReference>
<comment type="caution">
    <text evidence="10">The sequence shown here is derived from an EMBL/GenBank/DDBJ whole genome shotgun (WGS) entry which is preliminary data.</text>
</comment>
<feature type="transmembrane region" description="Helical" evidence="7">
    <location>
        <begin position="572"/>
        <end position="589"/>
    </location>
</feature>
<feature type="region of interest" description="Disordered" evidence="6">
    <location>
        <begin position="832"/>
        <end position="860"/>
    </location>
</feature>
<feature type="region of interest" description="Disordered" evidence="6">
    <location>
        <begin position="710"/>
        <end position="813"/>
    </location>
</feature>
<reference evidence="11" key="1">
    <citation type="journal article" date="2019" name="Int. J. Syst. Evol. Microbiol.">
        <title>The Global Catalogue of Microorganisms (GCM) 10K type strain sequencing project: providing services to taxonomists for standard genome sequencing and annotation.</title>
        <authorList>
            <consortium name="The Broad Institute Genomics Platform"/>
            <consortium name="The Broad Institute Genome Sequencing Center for Infectious Disease"/>
            <person name="Wu L."/>
            <person name="Ma J."/>
        </authorList>
    </citation>
    <scope>NUCLEOTIDE SEQUENCE [LARGE SCALE GENOMIC DNA]</scope>
    <source>
        <strain evidence="11">KACC 12633</strain>
    </source>
</reference>
<feature type="compositionally biased region" description="Low complexity" evidence="6">
    <location>
        <begin position="845"/>
        <end position="854"/>
    </location>
</feature>
<comment type="subcellular location">
    <subcellularLocation>
        <location evidence="1">Cell membrane</location>
        <topology evidence="1">Multi-pass membrane protein</topology>
    </subcellularLocation>
</comment>
<evidence type="ECO:0000256" key="1">
    <source>
        <dbReference type="ARBA" id="ARBA00004651"/>
    </source>
</evidence>
<feature type="transmembrane region" description="Helical" evidence="7">
    <location>
        <begin position="479"/>
        <end position="499"/>
    </location>
</feature>
<dbReference type="InterPro" id="IPR025405">
    <property type="entry name" value="DUF4131"/>
</dbReference>
<dbReference type="PANTHER" id="PTHR30619:SF1">
    <property type="entry name" value="RECOMBINATION PROTEIN 2"/>
    <property type="match status" value="1"/>
</dbReference>
<feature type="transmembrane region" description="Helical" evidence="7">
    <location>
        <begin position="545"/>
        <end position="565"/>
    </location>
</feature>
<feature type="domain" description="DUF4131" evidence="9">
    <location>
        <begin position="82"/>
        <end position="234"/>
    </location>
</feature>
<feature type="transmembrane region" description="Helical" evidence="7">
    <location>
        <begin position="506"/>
        <end position="525"/>
    </location>
</feature>
<evidence type="ECO:0000256" key="3">
    <source>
        <dbReference type="ARBA" id="ARBA00022692"/>
    </source>
</evidence>
<evidence type="ECO:0000313" key="11">
    <source>
        <dbReference type="Proteomes" id="UP001596150"/>
    </source>
</evidence>
<evidence type="ECO:0000256" key="2">
    <source>
        <dbReference type="ARBA" id="ARBA00022475"/>
    </source>
</evidence>
<feature type="compositionally biased region" description="Basic and acidic residues" evidence="6">
    <location>
        <begin position="785"/>
        <end position="800"/>
    </location>
</feature>
<keyword evidence="3 7" id="KW-0812">Transmembrane</keyword>
<evidence type="ECO:0000256" key="7">
    <source>
        <dbReference type="SAM" id="Phobius"/>
    </source>
</evidence>
<name>A0ABW0Q075_9HYPH</name>
<sequence>MAEGDPREMEGVRDVPAVVRARRFLVPAALGPGFRATVALDRVRLAYGAWLEREIEAGRGFPWLPVAFGIGSLIYFALPSEPSIVALSLLAVLLWAMAITRRHRATSVRLLIVLAMAASGGVAIKLRTDFLATRVLDRQVTGTVTGWVEERKARRGGYRLTIRVESLDARRVTTIPQRVNVTVRGKAVPKVGEGIQVLARLRPASGPVLPGGYDFARDSFFRGIGATGFAYGAAQPADIGPAPLSIRLREPLEAVREAIRARIVAGLDGESRYIASALIIGDAGGLAEKTEDDLRLSGLAHVLSVSGLHMVLVTGVVFWSVRAGLALVPSLALRRPIKKWAAIAALLVSGFYLLISGLDVAAQRSFIMTSIAFLAILLDRRAISMRNVALAGLVVLAISPESILSASFQMSFAATIALVAGFEMLSDRRRNNPVPRLGARSGVAVASRRLALFVVGMALTSLLGGLGTTPFALYHFQRMAPLSIVANVAAMPLTDFLIMPFALLSVLAMPFGIEALPLAVVHWGIDGMLGVSATVSRWSGQSGGAAMPSVAALLIFVAGFVWLALWRERWRLLGLAPMLLGTALALFPARPSILVSSDGKQLALRGEDGNYRIVARKQDRFVTDIWLRSDGDERDAKSGSVLQIGGCDASGCLGKLPDGRLVALALDRSAFDEDCRRAALVVTPLAAPESCAQHTAVIDRRILERSGSMALSSHEEGELQGPGTASANSASSGFLAMEDVDPGGGAGLPRTNEPILAEPATDDSLMNEPAANVREPPSSSQRASARNEPDKADTRLKDVGSPDAPYEIPADRETSFDVAVDPVPSRYDLVERNVDDEDVFPPEPSAEAAPATATRPRDPLLADRFEVRTAYAPVRRPWMPPYEGDPPDQ</sequence>
<dbReference type="Proteomes" id="UP001596150">
    <property type="component" value="Unassembled WGS sequence"/>
</dbReference>
<keyword evidence="4 7" id="KW-1133">Transmembrane helix</keyword>
<evidence type="ECO:0000256" key="6">
    <source>
        <dbReference type="SAM" id="MobiDB-lite"/>
    </source>
</evidence>
<protein>
    <submittedName>
        <fullName evidence="10">ComEC/Rec2 family competence protein</fullName>
    </submittedName>
</protein>
<feature type="transmembrane region" description="Helical" evidence="7">
    <location>
        <begin position="340"/>
        <end position="362"/>
    </location>
</feature>
<feature type="transmembrane region" description="Helical" evidence="7">
    <location>
        <begin position="450"/>
        <end position="473"/>
    </location>
</feature>
<feature type="compositionally biased region" description="Polar residues" evidence="6">
    <location>
        <begin position="723"/>
        <end position="732"/>
    </location>
</feature>
<feature type="transmembrane region" description="Helical" evidence="7">
    <location>
        <begin position="84"/>
        <end position="100"/>
    </location>
</feature>
<evidence type="ECO:0000256" key="4">
    <source>
        <dbReference type="ARBA" id="ARBA00022989"/>
    </source>
</evidence>
<evidence type="ECO:0000259" key="9">
    <source>
        <dbReference type="Pfam" id="PF13567"/>
    </source>
</evidence>
<keyword evidence="2" id="KW-1003">Cell membrane</keyword>
<dbReference type="InterPro" id="IPR052159">
    <property type="entry name" value="Competence_DNA_uptake"/>
</dbReference>
<keyword evidence="5 7" id="KW-0472">Membrane</keyword>